<name>X1SNY5_9ZZZZ</name>
<sequence length="39" mass="4195">MEVPCCNGIFKAVKTAMLNTKNIGPYKALVIGIDGEVKK</sequence>
<dbReference type="EMBL" id="BARW01010820">
    <property type="protein sequence ID" value="GAI80861.1"/>
    <property type="molecule type" value="Genomic_DNA"/>
</dbReference>
<protein>
    <submittedName>
        <fullName evidence="1">Uncharacterized protein</fullName>
    </submittedName>
</protein>
<accession>X1SNY5</accession>
<reference evidence="1" key="1">
    <citation type="journal article" date="2014" name="Front. Microbiol.">
        <title>High frequency of phylogenetically diverse reductive dehalogenase-homologous genes in deep subseafloor sedimentary metagenomes.</title>
        <authorList>
            <person name="Kawai M."/>
            <person name="Futagami T."/>
            <person name="Toyoda A."/>
            <person name="Takaki Y."/>
            <person name="Nishi S."/>
            <person name="Hori S."/>
            <person name="Arai W."/>
            <person name="Tsubouchi T."/>
            <person name="Morono Y."/>
            <person name="Uchiyama I."/>
            <person name="Ito T."/>
            <person name="Fujiyama A."/>
            <person name="Inagaki F."/>
            <person name="Takami H."/>
        </authorList>
    </citation>
    <scope>NUCLEOTIDE SEQUENCE</scope>
    <source>
        <strain evidence="1">Expedition CK06-06</strain>
    </source>
</reference>
<proteinExistence type="predicted"/>
<comment type="caution">
    <text evidence="1">The sequence shown here is derived from an EMBL/GenBank/DDBJ whole genome shotgun (WGS) entry which is preliminary data.</text>
</comment>
<organism evidence="1">
    <name type="scientific">marine sediment metagenome</name>
    <dbReference type="NCBI Taxonomy" id="412755"/>
    <lineage>
        <taxon>unclassified sequences</taxon>
        <taxon>metagenomes</taxon>
        <taxon>ecological metagenomes</taxon>
    </lineage>
</organism>
<gene>
    <name evidence="1" type="ORF">S12H4_21122</name>
</gene>
<dbReference type="AlphaFoldDB" id="X1SNY5"/>
<evidence type="ECO:0000313" key="1">
    <source>
        <dbReference type="EMBL" id="GAI80861.1"/>
    </source>
</evidence>